<dbReference type="GeneTree" id="ENSGT01020000230338"/>
<dbReference type="Ensembl" id="ENSDLAT00005038266.2">
    <property type="protein sequence ID" value="ENSDLAP00005035862.1"/>
    <property type="gene ID" value="ENSDLAG00005015963.2"/>
</dbReference>
<dbReference type="SMART" id="SM00034">
    <property type="entry name" value="CLECT"/>
    <property type="match status" value="1"/>
</dbReference>
<dbReference type="GeneID" id="127355460"/>
<dbReference type="InterPro" id="IPR033989">
    <property type="entry name" value="CD209-like_CTLD"/>
</dbReference>
<name>A0A8C4H1N3_DICLA</name>
<dbReference type="PROSITE" id="PS00615">
    <property type="entry name" value="C_TYPE_LECTIN_1"/>
    <property type="match status" value="1"/>
</dbReference>
<dbReference type="Proteomes" id="UP000694389">
    <property type="component" value="Unassembled WGS sequence"/>
</dbReference>
<reference evidence="7" key="2">
    <citation type="submission" date="2025-09" db="UniProtKB">
        <authorList>
            <consortium name="Ensembl"/>
        </authorList>
    </citation>
    <scope>IDENTIFICATION</scope>
</reference>
<evidence type="ECO:0000256" key="4">
    <source>
        <dbReference type="SAM" id="MobiDB-lite"/>
    </source>
</evidence>
<keyword evidence="8" id="KW-1185">Reference proteome</keyword>
<feature type="domain" description="C-type lectin" evidence="6">
    <location>
        <begin position="121"/>
        <end position="236"/>
    </location>
</feature>
<evidence type="ECO:0000256" key="5">
    <source>
        <dbReference type="SAM" id="Phobius"/>
    </source>
</evidence>
<dbReference type="InterPro" id="IPR016187">
    <property type="entry name" value="CTDL_fold"/>
</dbReference>
<feature type="transmembrane region" description="Helical" evidence="5">
    <location>
        <begin position="65"/>
        <end position="86"/>
    </location>
</feature>
<dbReference type="InterPro" id="IPR018378">
    <property type="entry name" value="C-type_lectin_CS"/>
</dbReference>
<dbReference type="InterPro" id="IPR001304">
    <property type="entry name" value="C-type_lectin-like"/>
</dbReference>
<evidence type="ECO:0000259" key="6">
    <source>
        <dbReference type="PROSITE" id="PS50041"/>
    </source>
</evidence>
<gene>
    <name evidence="7" type="primary">LOC127355460</name>
</gene>
<evidence type="ECO:0000313" key="8">
    <source>
        <dbReference type="Proteomes" id="UP000694389"/>
    </source>
</evidence>
<keyword evidence="5" id="KW-0812">Transmembrane</keyword>
<dbReference type="GO" id="GO:0005886">
    <property type="term" value="C:plasma membrane"/>
    <property type="evidence" value="ECO:0007669"/>
    <property type="project" value="UniProtKB-SubCell"/>
</dbReference>
<evidence type="ECO:0000256" key="3">
    <source>
        <dbReference type="ARBA" id="ARBA00023157"/>
    </source>
</evidence>
<dbReference type="RefSeq" id="XP_051242321.1">
    <property type="nucleotide sequence ID" value="XM_051386361.1"/>
</dbReference>
<dbReference type="SUPFAM" id="SSF56436">
    <property type="entry name" value="C-type lectin-like"/>
    <property type="match status" value="1"/>
</dbReference>
<evidence type="ECO:0000256" key="2">
    <source>
        <dbReference type="ARBA" id="ARBA00022734"/>
    </source>
</evidence>
<keyword evidence="5" id="KW-1133">Transmembrane helix</keyword>
<dbReference type="PANTHER" id="PTHR45710">
    <property type="entry name" value="C-TYPE LECTIN DOMAIN-CONTAINING PROTEIN 180"/>
    <property type="match status" value="1"/>
</dbReference>
<dbReference type="InterPro" id="IPR016186">
    <property type="entry name" value="C-type_lectin-like/link_sf"/>
</dbReference>
<dbReference type="GO" id="GO:0030246">
    <property type="term" value="F:carbohydrate binding"/>
    <property type="evidence" value="ECO:0007669"/>
    <property type="project" value="UniProtKB-KW"/>
</dbReference>
<sequence>MSEAIYDNDPIEQNQMEEIASNTTGERDVEERIVCIYKSLDIYGGQQAVTQSAVHQQPRRTLVRAMIVCLVLLCVLLLAGIIGTGLHCRIKLPSHNESWSEERKQALAELSHFCKDGCTSFNNSFYYISSKQESWANSRQDCKDRGADLVVVKSEEEQIFINSLNRIFWIGLTDREEKGTWKWVDGSVLNSTGFWKKGEASGISERMKHCVVTYYYNHQRSWSDEKCSKSQSWICEKVIDL</sequence>
<dbReference type="CDD" id="cd03590">
    <property type="entry name" value="CLECT_DC-SIGN_like"/>
    <property type="match status" value="1"/>
</dbReference>
<keyword evidence="2" id="KW-0430">Lectin</keyword>
<dbReference type="PROSITE" id="PS50041">
    <property type="entry name" value="C_TYPE_LECTIN_2"/>
    <property type="match status" value="1"/>
</dbReference>
<accession>A0A8C4H1N3</accession>
<protein>
    <recommendedName>
        <fullName evidence="6">C-type lectin domain-containing protein</fullName>
    </recommendedName>
</protein>
<feature type="region of interest" description="Disordered" evidence="4">
    <location>
        <begin position="1"/>
        <end position="24"/>
    </location>
</feature>
<dbReference type="Pfam" id="PF00059">
    <property type="entry name" value="Lectin_C"/>
    <property type="match status" value="1"/>
</dbReference>
<proteinExistence type="predicted"/>
<dbReference type="OrthoDB" id="6337382at2759"/>
<dbReference type="PANTHER" id="PTHR45710:SF8">
    <property type="entry name" value="RERATING FAMILY MEMBER 4"/>
    <property type="match status" value="1"/>
</dbReference>
<comment type="subcellular location">
    <subcellularLocation>
        <location evidence="1">Cell membrane</location>
        <topology evidence="1">Single-pass type II membrane protein</topology>
    </subcellularLocation>
</comment>
<feature type="compositionally biased region" description="Polar residues" evidence="4">
    <location>
        <begin position="11"/>
        <end position="24"/>
    </location>
</feature>
<evidence type="ECO:0000313" key="7">
    <source>
        <dbReference type="Ensembl" id="ENSDLAP00005035862.1"/>
    </source>
</evidence>
<dbReference type="OMA" id="CKDGCTS"/>
<dbReference type="AlphaFoldDB" id="A0A8C4H1N3"/>
<reference evidence="7" key="1">
    <citation type="submission" date="2025-08" db="UniProtKB">
        <authorList>
            <consortium name="Ensembl"/>
        </authorList>
    </citation>
    <scope>IDENTIFICATION</scope>
</reference>
<evidence type="ECO:0000256" key="1">
    <source>
        <dbReference type="ARBA" id="ARBA00004401"/>
    </source>
</evidence>
<dbReference type="InterPro" id="IPR050828">
    <property type="entry name" value="C-type_lectin/matrix_domain"/>
</dbReference>
<keyword evidence="3" id="KW-1015">Disulfide bond</keyword>
<organism evidence="7 8">
    <name type="scientific">Dicentrarchus labrax</name>
    <name type="common">European seabass</name>
    <name type="synonym">Morone labrax</name>
    <dbReference type="NCBI Taxonomy" id="13489"/>
    <lineage>
        <taxon>Eukaryota</taxon>
        <taxon>Metazoa</taxon>
        <taxon>Chordata</taxon>
        <taxon>Craniata</taxon>
        <taxon>Vertebrata</taxon>
        <taxon>Euteleostomi</taxon>
        <taxon>Actinopterygii</taxon>
        <taxon>Neopterygii</taxon>
        <taxon>Teleostei</taxon>
        <taxon>Neoteleostei</taxon>
        <taxon>Acanthomorphata</taxon>
        <taxon>Eupercaria</taxon>
        <taxon>Moronidae</taxon>
        <taxon>Dicentrarchus</taxon>
    </lineage>
</organism>
<keyword evidence="5" id="KW-0472">Membrane</keyword>
<dbReference type="Gene3D" id="3.10.100.10">
    <property type="entry name" value="Mannose-Binding Protein A, subunit A"/>
    <property type="match status" value="1"/>
</dbReference>